<accession>A0ABU0JT81</accession>
<dbReference type="PROSITE" id="PS00360">
    <property type="entry name" value="RIBOSOMAL_S9"/>
    <property type="match status" value="1"/>
</dbReference>
<protein>
    <recommendedName>
        <fullName evidence="4 5">Small ribosomal subunit protein uS9</fullName>
    </recommendedName>
</protein>
<gene>
    <name evidence="5" type="primary">rpsI</name>
    <name evidence="8" type="ORF">QOZ93_001182</name>
</gene>
<dbReference type="HAMAP" id="MF_00532_B">
    <property type="entry name" value="Ribosomal_uS9_B"/>
    <property type="match status" value="1"/>
</dbReference>
<dbReference type="RefSeq" id="WP_111944066.1">
    <property type="nucleotide sequence ID" value="NZ_BAAACJ010000029.1"/>
</dbReference>
<evidence type="ECO:0000256" key="4">
    <source>
        <dbReference type="ARBA" id="ARBA00035259"/>
    </source>
</evidence>
<dbReference type="InterPro" id="IPR023035">
    <property type="entry name" value="Ribosomal_uS9_bac/plastid"/>
</dbReference>
<feature type="compositionally biased region" description="Basic residues" evidence="7">
    <location>
        <begin position="111"/>
        <end position="130"/>
    </location>
</feature>
<dbReference type="PANTHER" id="PTHR21569:SF1">
    <property type="entry name" value="SMALL RIBOSOMAL SUBUNIT PROTEIN US9M"/>
    <property type="match status" value="1"/>
</dbReference>
<reference evidence="8 9" key="1">
    <citation type="submission" date="2023-07" db="EMBL/GenBank/DDBJ databases">
        <title>Genomic Encyclopedia of Type Strains, Phase IV (KMG-IV): sequencing the most valuable type-strain genomes for metagenomic binning, comparative biology and taxonomic classification.</title>
        <authorList>
            <person name="Goeker M."/>
        </authorList>
    </citation>
    <scope>NUCLEOTIDE SEQUENCE [LARGE SCALE GENOMIC DNA]</scope>
    <source>
        <strain evidence="8 9">DSM 1400</strain>
    </source>
</reference>
<evidence type="ECO:0000313" key="9">
    <source>
        <dbReference type="Proteomes" id="UP001224418"/>
    </source>
</evidence>
<evidence type="ECO:0000256" key="5">
    <source>
        <dbReference type="HAMAP-Rule" id="MF_00532"/>
    </source>
</evidence>
<evidence type="ECO:0000256" key="6">
    <source>
        <dbReference type="RuleBase" id="RU003815"/>
    </source>
</evidence>
<evidence type="ECO:0000256" key="7">
    <source>
        <dbReference type="SAM" id="MobiDB-lite"/>
    </source>
</evidence>
<dbReference type="Pfam" id="PF00380">
    <property type="entry name" value="Ribosomal_S9"/>
    <property type="match status" value="1"/>
</dbReference>
<dbReference type="EMBL" id="JAUSWN010000008">
    <property type="protein sequence ID" value="MDQ0479441.1"/>
    <property type="molecule type" value="Genomic_DNA"/>
</dbReference>
<dbReference type="InterPro" id="IPR014721">
    <property type="entry name" value="Ribsml_uS5_D2-typ_fold_subgr"/>
</dbReference>
<organism evidence="8 9">
    <name type="scientific">Hathewaya limosa</name>
    <name type="common">Clostridium limosum</name>
    <dbReference type="NCBI Taxonomy" id="1536"/>
    <lineage>
        <taxon>Bacteria</taxon>
        <taxon>Bacillati</taxon>
        <taxon>Bacillota</taxon>
        <taxon>Clostridia</taxon>
        <taxon>Eubacteriales</taxon>
        <taxon>Clostridiaceae</taxon>
        <taxon>Hathewaya</taxon>
    </lineage>
</organism>
<dbReference type="Gene3D" id="3.30.230.10">
    <property type="match status" value="1"/>
</dbReference>
<dbReference type="GO" id="GO:0005840">
    <property type="term" value="C:ribosome"/>
    <property type="evidence" value="ECO:0007669"/>
    <property type="project" value="UniProtKB-KW"/>
</dbReference>
<dbReference type="InterPro" id="IPR020574">
    <property type="entry name" value="Ribosomal_uS9_CS"/>
</dbReference>
<evidence type="ECO:0000256" key="3">
    <source>
        <dbReference type="ARBA" id="ARBA00023274"/>
    </source>
</evidence>
<proteinExistence type="inferred from homology"/>
<dbReference type="InterPro" id="IPR020568">
    <property type="entry name" value="Ribosomal_Su5_D2-typ_SF"/>
</dbReference>
<evidence type="ECO:0000256" key="1">
    <source>
        <dbReference type="ARBA" id="ARBA00005251"/>
    </source>
</evidence>
<dbReference type="Proteomes" id="UP001224418">
    <property type="component" value="Unassembled WGS sequence"/>
</dbReference>
<sequence length="130" mass="14609">MAKVQYFGTGRRKTSVARVRLVPGQGEVKINKRDINEYFGLDTLKVIINQPLELTGTKEKFDVLVNVHGGGISGQAGAIRHGISRALIKADENLRSELKKAGFLTRDSRMKERKKYGLKKARRAPQFSKR</sequence>
<evidence type="ECO:0000313" key="8">
    <source>
        <dbReference type="EMBL" id="MDQ0479441.1"/>
    </source>
</evidence>
<feature type="region of interest" description="Disordered" evidence="7">
    <location>
        <begin position="109"/>
        <end position="130"/>
    </location>
</feature>
<dbReference type="SUPFAM" id="SSF54211">
    <property type="entry name" value="Ribosomal protein S5 domain 2-like"/>
    <property type="match status" value="1"/>
</dbReference>
<dbReference type="InterPro" id="IPR000754">
    <property type="entry name" value="Ribosomal_uS9"/>
</dbReference>
<name>A0ABU0JT81_HATLI</name>
<evidence type="ECO:0000256" key="2">
    <source>
        <dbReference type="ARBA" id="ARBA00022980"/>
    </source>
</evidence>
<keyword evidence="9" id="KW-1185">Reference proteome</keyword>
<keyword evidence="2 5" id="KW-0689">Ribosomal protein</keyword>
<dbReference type="PANTHER" id="PTHR21569">
    <property type="entry name" value="RIBOSOMAL PROTEIN S9"/>
    <property type="match status" value="1"/>
</dbReference>
<comment type="caution">
    <text evidence="8">The sequence shown here is derived from an EMBL/GenBank/DDBJ whole genome shotgun (WGS) entry which is preliminary data.</text>
</comment>
<dbReference type="NCBIfam" id="NF001099">
    <property type="entry name" value="PRK00132.1"/>
    <property type="match status" value="1"/>
</dbReference>
<keyword evidence="3 5" id="KW-0687">Ribonucleoprotein</keyword>
<comment type="similarity">
    <text evidence="1 5 6">Belongs to the universal ribosomal protein uS9 family.</text>
</comment>